<feature type="transmembrane region" description="Helical" evidence="7">
    <location>
        <begin position="188"/>
        <end position="209"/>
    </location>
</feature>
<evidence type="ECO:0000256" key="4">
    <source>
        <dbReference type="ARBA" id="ARBA00022692"/>
    </source>
</evidence>
<comment type="subcellular location">
    <subcellularLocation>
        <location evidence="1 7">Cell membrane</location>
        <topology evidence="1 7">Multi-pass membrane protein</topology>
    </subcellularLocation>
</comment>
<dbReference type="Pfam" id="PF00528">
    <property type="entry name" value="BPD_transp_1"/>
    <property type="match status" value="1"/>
</dbReference>
<dbReference type="PATRIC" id="fig|36861.3.peg.241"/>
<dbReference type="NCBIfam" id="TIGR01097">
    <property type="entry name" value="PhnE"/>
    <property type="match status" value="1"/>
</dbReference>
<dbReference type="CDD" id="cd06261">
    <property type="entry name" value="TM_PBP2"/>
    <property type="match status" value="1"/>
</dbReference>
<evidence type="ECO:0000256" key="6">
    <source>
        <dbReference type="ARBA" id="ARBA00023136"/>
    </source>
</evidence>
<keyword evidence="6 7" id="KW-0472">Membrane</keyword>
<keyword evidence="3" id="KW-1003">Cell membrane</keyword>
<evidence type="ECO:0000256" key="1">
    <source>
        <dbReference type="ARBA" id="ARBA00004651"/>
    </source>
</evidence>
<keyword evidence="2 7" id="KW-0813">Transport</keyword>
<keyword evidence="4 7" id="KW-0812">Transmembrane</keyword>
<feature type="transmembrane region" description="Helical" evidence="7">
    <location>
        <begin position="216"/>
        <end position="232"/>
    </location>
</feature>
<evidence type="ECO:0000313" key="9">
    <source>
        <dbReference type="EMBL" id="KVW97554.1"/>
    </source>
</evidence>
<dbReference type="SUPFAM" id="SSF161098">
    <property type="entry name" value="MetI-like"/>
    <property type="match status" value="1"/>
</dbReference>
<organism evidence="9 10">
    <name type="scientific">Thiobacillus denitrificans</name>
    <dbReference type="NCBI Taxonomy" id="36861"/>
    <lineage>
        <taxon>Bacteria</taxon>
        <taxon>Pseudomonadati</taxon>
        <taxon>Pseudomonadota</taxon>
        <taxon>Betaproteobacteria</taxon>
        <taxon>Nitrosomonadales</taxon>
        <taxon>Thiobacillaceae</taxon>
        <taxon>Thiobacillus</taxon>
    </lineage>
</organism>
<name>A0A106BS00_THIDE</name>
<feature type="transmembrane region" description="Helical" evidence="7">
    <location>
        <begin position="244"/>
        <end position="264"/>
    </location>
</feature>
<dbReference type="PANTHER" id="PTHR30043:SF1">
    <property type="entry name" value="ABC TRANSPORT SYSTEM PERMEASE PROTEIN P69"/>
    <property type="match status" value="1"/>
</dbReference>
<evidence type="ECO:0000259" key="8">
    <source>
        <dbReference type="PROSITE" id="PS50928"/>
    </source>
</evidence>
<feature type="domain" description="ABC transmembrane type-1" evidence="8">
    <location>
        <begin position="78"/>
        <end position="261"/>
    </location>
</feature>
<reference evidence="9 10" key="1">
    <citation type="journal article" date="2015" name="Appl. Environ. Microbiol.">
        <title>Aerobic and Anaerobic Thiosulfate Oxidation by a Cold-Adapted, Subglacial Chemoautotroph.</title>
        <authorList>
            <person name="Harrold Z.R."/>
            <person name="Skidmore M.L."/>
            <person name="Hamilton T.L."/>
            <person name="Desch L."/>
            <person name="Amada K."/>
            <person name="van Gelder W."/>
            <person name="Glover K."/>
            <person name="Roden E.E."/>
            <person name="Boyd E.S."/>
        </authorList>
    </citation>
    <scope>NUCLEOTIDE SEQUENCE [LARGE SCALE GENOMIC DNA]</scope>
    <source>
        <strain evidence="9 10">RG</strain>
    </source>
</reference>
<dbReference type="GO" id="GO:0005886">
    <property type="term" value="C:plasma membrane"/>
    <property type="evidence" value="ECO:0007669"/>
    <property type="project" value="UniProtKB-SubCell"/>
</dbReference>
<dbReference type="EMBL" id="LDUG01000015">
    <property type="protein sequence ID" value="KVW97554.1"/>
    <property type="molecule type" value="Genomic_DNA"/>
</dbReference>
<dbReference type="GO" id="GO:0015416">
    <property type="term" value="F:ABC-type phosphonate transporter activity"/>
    <property type="evidence" value="ECO:0007669"/>
    <property type="project" value="InterPro"/>
</dbReference>
<comment type="similarity">
    <text evidence="7">Belongs to the binding-protein-dependent transport system permease family.</text>
</comment>
<evidence type="ECO:0000256" key="3">
    <source>
        <dbReference type="ARBA" id="ARBA00022475"/>
    </source>
</evidence>
<evidence type="ECO:0000256" key="7">
    <source>
        <dbReference type="RuleBase" id="RU363032"/>
    </source>
</evidence>
<accession>A0A106BS00</accession>
<dbReference type="AlphaFoldDB" id="A0A106BS00"/>
<evidence type="ECO:0000256" key="5">
    <source>
        <dbReference type="ARBA" id="ARBA00022989"/>
    </source>
</evidence>
<dbReference type="InterPro" id="IPR005769">
    <property type="entry name" value="PhnE/PtxC"/>
</dbReference>
<dbReference type="InterPro" id="IPR000515">
    <property type="entry name" value="MetI-like"/>
</dbReference>
<gene>
    <name evidence="9" type="ORF">ABW22_03950</name>
</gene>
<feature type="transmembrane region" description="Helical" evidence="7">
    <location>
        <begin position="130"/>
        <end position="153"/>
    </location>
</feature>
<protein>
    <submittedName>
        <fullName evidence="9">Phosphonate ABC transporter permease</fullName>
    </submittedName>
</protein>
<dbReference type="RefSeq" id="WP_059752152.1">
    <property type="nucleotide sequence ID" value="NZ_LDUG01000015.1"/>
</dbReference>
<keyword evidence="10" id="KW-1185">Reference proteome</keyword>
<dbReference type="PROSITE" id="PS50928">
    <property type="entry name" value="ABC_TM1"/>
    <property type="match status" value="1"/>
</dbReference>
<evidence type="ECO:0000256" key="2">
    <source>
        <dbReference type="ARBA" id="ARBA00022448"/>
    </source>
</evidence>
<sequence>MNKISKIYTASSVPAFPPRPRNLFPVWLAATLAVLWLIVHDLEISFETLVYGVADMGEYFSRYREPDFSDLSRYLELMGITLATALWGTVFALVVGFFLAPLAARNLSPHPLVYRLVREVLNFMRAMPDLLLALVFVAALGLGPLPGALALGVHTAGFLGKFFAESLERVDQGVYEGVASTGANFPQLVMYAGWPSILREALGFTLYILDRNVRMASVLGLVGAGGIGLALHDTVRMFDYGKSGALILVILVTILIIDYASAWLRRRLG</sequence>
<feature type="transmembrane region" description="Helical" evidence="7">
    <location>
        <begin position="21"/>
        <end position="39"/>
    </location>
</feature>
<proteinExistence type="inferred from homology"/>
<evidence type="ECO:0000313" key="10">
    <source>
        <dbReference type="Proteomes" id="UP000064243"/>
    </source>
</evidence>
<feature type="transmembrane region" description="Helical" evidence="7">
    <location>
        <begin position="77"/>
        <end position="100"/>
    </location>
</feature>
<dbReference type="InterPro" id="IPR035906">
    <property type="entry name" value="MetI-like_sf"/>
</dbReference>
<keyword evidence="5 7" id="KW-1133">Transmembrane helix</keyword>
<dbReference type="Gene3D" id="1.10.3720.10">
    <property type="entry name" value="MetI-like"/>
    <property type="match status" value="1"/>
</dbReference>
<dbReference type="OrthoDB" id="8557224at2"/>
<comment type="caution">
    <text evidence="9">The sequence shown here is derived from an EMBL/GenBank/DDBJ whole genome shotgun (WGS) entry which is preliminary data.</text>
</comment>
<dbReference type="PANTHER" id="PTHR30043">
    <property type="entry name" value="PHOSPHONATES TRANSPORT SYSTEM PERMEASE PROTEIN"/>
    <property type="match status" value="1"/>
</dbReference>
<dbReference type="Proteomes" id="UP000064243">
    <property type="component" value="Unassembled WGS sequence"/>
</dbReference>